<feature type="domain" description="Fumarylacetoacetase-like C-terminal" evidence="3">
    <location>
        <begin position="72"/>
        <end position="276"/>
    </location>
</feature>
<proteinExistence type="inferred from homology"/>
<evidence type="ECO:0000256" key="1">
    <source>
        <dbReference type="ARBA" id="ARBA00010211"/>
    </source>
</evidence>
<comment type="caution">
    <text evidence="4">The sequence shown here is derived from an EMBL/GenBank/DDBJ whole genome shotgun (WGS) entry which is preliminary data.</text>
</comment>
<evidence type="ECO:0000313" key="5">
    <source>
        <dbReference type="Proteomes" id="UP001203423"/>
    </source>
</evidence>
<organism evidence="4 5">
    <name type="scientific">Shewanella surugensis</name>
    <dbReference type="NCBI Taxonomy" id="212020"/>
    <lineage>
        <taxon>Bacteria</taxon>
        <taxon>Pseudomonadati</taxon>
        <taxon>Pseudomonadota</taxon>
        <taxon>Gammaproteobacteria</taxon>
        <taxon>Alteromonadales</taxon>
        <taxon>Shewanellaceae</taxon>
        <taxon>Shewanella</taxon>
    </lineage>
</organism>
<dbReference type="Pfam" id="PF01557">
    <property type="entry name" value="FAA_hydrolase"/>
    <property type="match status" value="1"/>
</dbReference>
<comment type="similarity">
    <text evidence="1">Belongs to the FAH family.</text>
</comment>
<dbReference type="Proteomes" id="UP001203423">
    <property type="component" value="Unassembled WGS sequence"/>
</dbReference>
<dbReference type="InterPro" id="IPR011234">
    <property type="entry name" value="Fumarylacetoacetase-like_C"/>
</dbReference>
<dbReference type="PANTHER" id="PTHR42796:SF4">
    <property type="entry name" value="FUMARYLACETOACETATE HYDROLASE DOMAIN-CONTAINING PROTEIN 2A"/>
    <property type="match status" value="1"/>
</dbReference>
<dbReference type="RefSeq" id="WP_248941275.1">
    <property type="nucleotide sequence ID" value="NZ_JAKIKS010000067.1"/>
</dbReference>
<protein>
    <submittedName>
        <fullName evidence="4">Fumarylacetoacetate hydrolase family protein</fullName>
    </submittedName>
</protein>
<dbReference type="GO" id="GO:0016787">
    <property type="term" value="F:hydrolase activity"/>
    <property type="evidence" value="ECO:0007669"/>
    <property type="project" value="UniProtKB-KW"/>
</dbReference>
<dbReference type="PANTHER" id="PTHR42796">
    <property type="entry name" value="FUMARYLACETOACETATE HYDROLASE DOMAIN-CONTAINING PROTEIN 2A-RELATED"/>
    <property type="match status" value="1"/>
</dbReference>
<keyword evidence="5" id="KW-1185">Reference proteome</keyword>
<name>A0ABT0LE09_9GAMM</name>
<evidence type="ECO:0000256" key="2">
    <source>
        <dbReference type="ARBA" id="ARBA00022723"/>
    </source>
</evidence>
<reference evidence="4 5" key="1">
    <citation type="submission" date="2022-01" db="EMBL/GenBank/DDBJ databases">
        <title>Whole genome-based taxonomy of the Shewanellaceae.</title>
        <authorList>
            <person name="Martin-Rodriguez A.J."/>
        </authorList>
    </citation>
    <scope>NUCLEOTIDE SEQUENCE [LARGE SCALE GENOMIC DNA]</scope>
    <source>
        <strain evidence="4 5">DSM 17177</strain>
    </source>
</reference>
<gene>
    <name evidence="4" type="ORF">L2764_16065</name>
</gene>
<keyword evidence="4" id="KW-0378">Hydrolase</keyword>
<dbReference type="InterPro" id="IPR051121">
    <property type="entry name" value="FAH"/>
</dbReference>
<sequence>MKLMRFGLKGQEKPGVIIDGKTYDCSLLVDDWDGDTLSSIDKADILQQATSGKLVQIGDTVRRGPCIARPPKLIGVGLNYLDHAQELSLTPPDEPLIFLKANNITAGAFDDLYLPPHAKQVDWEVELGIVIGQDAFNLDNLVAAQEAILGYTIVNDITDRHWQFDRQGQWTKGKSYPGFCTVGPWMSFKEDIQVDNLGLSLAVNNQPKQNSNTKQLIFTPVQLVHYISQYMALEPGDLICTGTPGGIGYSSTPQQFLHAGDIIIASIEQLGQQEQRCYS</sequence>
<accession>A0ABT0LE09</accession>
<keyword evidence="2" id="KW-0479">Metal-binding</keyword>
<dbReference type="Gene3D" id="3.90.850.10">
    <property type="entry name" value="Fumarylacetoacetase-like, C-terminal domain"/>
    <property type="match status" value="1"/>
</dbReference>
<evidence type="ECO:0000313" key="4">
    <source>
        <dbReference type="EMBL" id="MCL1125944.1"/>
    </source>
</evidence>
<dbReference type="SUPFAM" id="SSF56529">
    <property type="entry name" value="FAH"/>
    <property type="match status" value="1"/>
</dbReference>
<dbReference type="EMBL" id="JAKIKS010000067">
    <property type="protein sequence ID" value="MCL1125944.1"/>
    <property type="molecule type" value="Genomic_DNA"/>
</dbReference>
<dbReference type="InterPro" id="IPR036663">
    <property type="entry name" value="Fumarylacetoacetase_C_sf"/>
</dbReference>
<evidence type="ECO:0000259" key="3">
    <source>
        <dbReference type="Pfam" id="PF01557"/>
    </source>
</evidence>